<dbReference type="CDD" id="cd00475">
    <property type="entry name" value="Cis_IPPS"/>
    <property type="match status" value="1"/>
</dbReference>
<dbReference type="SUPFAM" id="SSF64005">
    <property type="entry name" value="Undecaprenyl diphosphate synthase"/>
    <property type="match status" value="1"/>
</dbReference>
<dbReference type="GO" id="GO:0008360">
    <property type="term" value="P:regulation of cell shape"/>
    <property type="evidence" value="ECO:0007669"/>
    <property type="project" value="UniProtKB-KW"/>
</dbReference>
<dbReference type="Proteomes" id="UP000433788">
    <property type="component" value="Unassembled WGS sequence"/>
</dbReference>
<dbReference type="PROSITE" id="PS01066">
    <property type="entry name" value="UPP_SYNTHASE"/>
    <property type="match status" value="1"/>
</dbReference>
<feature type="active site" description="Proton acceptor" evidence="2">
    <location>
        <position position="66"/>
    </location>
</feature>
<dbReference type="AlphaFoldDB" id="A0A6N7QSB8"/>
<evidence type="ECO:0000313" key="4">
    <source>
        <dbReference type="Proteomes" id="UP000433788"/>
    </source>
</evidence>
<dbReference type="HAMAP" id="MF_01139">
    <property type="entry name" value="ISPT"/>
    <property type="match status" value="1"/>
</dbReference>
<dbReference type="InterPro" id="IPR036424">
    <property type="entry name" value="UPP_synth-like_sf"/>
</dbReference>
<comment type="caution">
    <text evidence="3">The sequence shown here is derived from an EMBL/GenBank/DDBJ whole genome shotgun (WGS) entry which is preliminary data.</text>
</comment>
<dbReference type="EC" id="2.5.1.31" evidence="2"/>
<dbReference type="GO" id="GO:0005829">
    <property type="term" value="C:cytosol"/>
    <property type="evidence" value="ECO:0007669"/>
    <property type="project" value="TreeGrafter"/>
</dbReference>
<comment type="catalytic activity">
    <reaction evidence="2">
        <text>8 isopentenyl diphosphate + (2E,6E)-farnesyl diphosphate = di-trans,octa-cis-undecaprenyl diphosphate + 8 diphosphate</text>
        <dbReference type="Rhea" id="RHEA:27551"/>
        <dbReference type="ChEBI" id="CHEBI:33019"/>
        <dbReference type="ChEBI" id="CHEBI:58405"/>
        <dbReference type="ChEBI" id="CHEBI:128769"/>
        <dbReference type="ChEBI" id="CHEBI:175763"/>
        <dbReference type="EC" id="2.5.1.31"/>
    </reaction>
</comment>
<dbReference type="GO" id="GO:0000287">
    <property type="term" value="F:magnesium ion binding"/>
    <property type="evidence" value="ECO:0007669"/>
    <property type="project" value="UniProtKB-UniRule"/>
</dbReference>
<dbReference type="FunFam" id="3.40.1180.10:FF:000001">
    <property type="entry name" value="(2E,6E)-farnesyl-diphosphate-specific ditrans,polycis-undecaprenyl-diphosphate synthase"/>
    <property type="match status" value="1"/>
</dbReference>
<keyword evidence="2" id="KW-0460">Magnesium</keyword>
<dbReference type="NCBIfam" id="TIGR00055">
    <property type="entry name" value="uppS"/>
    <property type="match status" value="1"/>
</dbReference>
<feature type="binding site" evidence="2">
    <location>
        <position position="186"/>
    </location>
    <ligand>
        <name>substrate</name>
    </ligand>
</feature>
<dbReference type="GO" id="GO:0016094">
    <property type="term" value="P:polyprenol biosynthetic process"/>
    <property type="evidence" value="ECO:0007669"/>
    <property type="project" value="TreeGrafter"/>
</dbReference>
<keyword evidence="2" id="KW-0479">Metal-binding</keyword>
<feature type="binding site" evidence="2">
    <location>
        <begin position="19"/>
        <end position="22"/>
    </location>
    <ligand>
        <name>substrate</name>
    </ligand>
</feature>
<comment type="function">
    <text evidence="2">Catalyzes the sequential condensation of isopentenyl diphosphate (IPP) with (2E,6E)-farnesyl diphosphate (E,E-FPP) to yield (2Z,6Z,10Z,14Z,18Z,22Z,26Z,30Z,34E,38E)-undecaprenyl diphosphate (di-trans,octa-cis-UPP). UPP is the precursor of glycosyl carrier lipid in the biosynthesis of bacterial cell wall polysaccharide components such as peptidoglycan and lipopolysaccharide.</text>
</comment>
<feature type="binding site" evidence="2">
    <location>
        <begin position="63"/>
        <end position="65"/>
    </location>
    <ligand>
        <name>substrate</name>
    </ligand>
</feature>
<dbReference type="PANTHER" id="PTHR10291:SF0">
    <property type="entry name" value="DEHYDRODOLICHYL DIPHOSPHATE SYNTHASE 2"/>
    <property type="match status" value="1"/>
</dbReference>
<comment type="subunit">
    <text evidence="2">Homodimer.</text>
</comment>
<feature type="binding site" evidence="2">
    <location>
        <position position="69"/>
    </location>
    <ligand>
        <name>substrate</name>
    </ligand>
</feature>
<comment type="cofactor">
    <cofactor evidence="2">
        <name>Mg(2+)</name>
        <dbReference type="ChEBI" id="CHEBI:18420"/>
    </cofactor>
    <text evidence="2">Binds 2 magnesium ions per subunit.</text>
</comment>
<gene>
    <name evidence="2 3" type="primary">uppS</name>
    <name evidence="3" type="ORF">GH984_00575</name>
</gene>
<dbReference type="InterPro" id="IPR018520">
    <property type="entry name" value="UPP_synth-like_CS"/>
</dbReference>
<feature type="binding site" evidence="2">
    <location>
        <position position="67"/>
    </location>
    <ligand>
        <name>substrate</name>
    </ligand>
</feature>
<feature type="binding site" evidence="2">
    <location>
        <position position="23"/>
    </location>
    <ligand>
        <name>substrate</name>
    </ligand>
</feature>
<feature type="active site" evidence="2">
    <location>
        <position position="18"/>
    </location>
</feature>
<proteinExistence type="inferred from homology"/>
<comment type="similarity">
    <text evidence="2">Belongs to the UPP synthase family.</text>
</comment>
<dbReference type="Gene3D" id="3.40.1180.10">
    <property type="entry name" value="Decaprenyl diphosphate synthase-like"/>
    <property type="match status" value="1"/>
</dbReference>
<keyword evidence="2" id="KW-0961">Cell wall biogenesis/degradation</keyword>
<keyword evidence="2" id="KW-0133">Cell shape</keyword>
<feature type="binding site" evidence="2">
    <location>
        <begin position="192"/>
        <end position="194"/>
    </location>
    <ligand>
        <name>substrate</name>
    </ligand>
</feature>
<evidence type="ECO:0000313" key="3">
    <source>
        <dbReference type="EMBL" id="MRH77207.1"/>
    </source>
</evidence>
<dbReference type="EMBL" id="WJPP01000001">
    <property type="protein sequence ID" value="MRH77207.1"/>
    <property type="molecule type" value="Genomic_DNA"/>
</dbReference>
<feature type="binding site" evidence="2">
    <location>
        <position position="18"/>
    </location>
    <ligand>
        <name>Mg(2+)</name>
        <dbReference type="ChEBI" id="CHEBI:18420"/>
    </ligand>
</feature>
<feature type="binding site" evidence="2">
    <location>
        <position position="31"/>
    </location>
    <ligand>
        <name>substrate</name>
    </ligand>
</feature>
<dbReference type="GO" id="GO:0009252">
    <property type="term" value="P:peptidoglycan biosynthetic process"/>
    <property type="evidence" value="ECO:0007669"/>
    <property type="project" value="UniProtKB-UniRule"/>
</dbReference>
<name>A0A6N7QSB8_9GAMM</name>
<feature type="binding site" evidence="2">
    <location>
        <position position="205"/>
    </location>
    <ligand>
        <name>Mg(2+)</name>
        <dbReference type="ChEBI" id="CHEBI:18420"/>
    </ligand>
</feature>
<keyword evidence="2" id="KW-0573">Peptidoglycan synthesis</keyword>
<dbReference type="Pfam" id="PF01255">
    <property type="entry name" value="Prenyltransf"/>
    <property type="match status" value="1"/>
</dbReference>
<reference evidence="3 4" key="1">
    <citation type="submission" date="2019-11" db="EMBL/GenBank/DDBJ databases">
        <authorList>
            <person name="Zhang X.Y."/>
        </authorList>
    </citation>
    <scope>NUCLEOTIDE SEQUENCE [LARGE SCALE GENOMIC DNA]</scope>
    <source>
        <strain evidence="3 4">C176</strain>
    </source>
</reference>
<feature type="binding site" evidence="2">
    <location>
        <position position="35"/>
    </location>
    <ligand>
        <name>substrate</name>
    </ligand>
</feature>
<sequence>MSDHEKQALPKHVAIIMDGNGRWAAQQGEPRHQGHRAGAEAVRNTVETCARAGIEALTLFAFSSENWSRPATEVRMLMQLFARVLDRETNRLHQNGIALRIIGDRSRLAPRIQERAAAAEALTAGNTRMQLNIAASYGGRWDIVQAVRALASEVSHGNRNPESIDEQSVREKLCLGDLPEPDLFVRTGGEQRISNFLLWQLAYTELYFTPVLWPEFSAEQMQHALDWYAGRQRRFGGVDA</sequence>
<keyword evidence="1 2" id="KW-0808">Transferase</keyword>
<dbReference type="GO" id="GO:0008834">
    <property type="term" value="F:ditrans,polycis-undecaprenyl-diphosphate synthase [(2E,6E)-farnesyl-diphosphate specific] activity"/>
    <property type="evidence" value="ECO:0007669"/>
    <property type="project" value="UniProtKB-UniRule"/>
</dbReference>
<dbReference type="RefSeq" id="WP_153718281.1">
    <property type="nucleotide sequence ID" value="NZ_WJPP01000001.1"/>
</dbReference>
<evidence type="ECO:0000256" key="1">
    <source>
        <dbReference type="ARBA" id="ARBA00022679"/>
    </source>
</evidence>
<accession>A0A6N7QSB8</accession>
<dbReference type="GO" id="GO:0071555">
    <property type="term" value="P:cell wall organization"/>
    <property type="evidence" value="ECO:0007669"/>
    <property type="project" value="UniProtKB-KW"/>
</dbReference>
<protein>
    <recommendedName>
        <fullName evidence="2">Ditrans,polycis-undecaprenyl-diphosphate synthase ((2E,6E)-farnesyl-diphosphate specific)</fullName>
        <ecNumber evidence="2">2.5.1.31</ecNumber>
    </recommendedName>
    <alternativeName>
        <fullName evidence="2">Ditrans,polycis-undecaprenylcistransferase</fullName>
    </alternativeName>
    <alternativeName>
        <fullName evidence="2">Undecaprenyl diphosphate synthase</fullName>
        <shortName evidence="2">UDS</shortName>
    </alternativeName>
    <alternativeName>
        <fullName evidence="2">Undecaprenyl pyrophosphate synthase</fullName>
        <shortName evidence="2">UPP synthase</shortName>
    </alternativeName>
</protein>
<keyword evidence="4" id="KW-1185">Reference proteome</keyword>
<organism evidence="3 4">
    <name type="scientific">Spiribacter salilacus</name>
    <dbReference type="NCBI Taxonomy" id="2664894"/>
    <lineage>
        <taxon>Bacteria</taxon>
        <taxon>Pseudomonadati</taxon>
        <taxon>Pseudomonadota</taxon>
        <taxon>Gammaproteobacteria</taxon>
        <taxon>Chromatiales</taxon>
        <taxon>Ectothiorhodospiraceae</taxon>
        <taxon>Spiribacter</taxon>
    </lineage>
</organism>
<evidence type="ECO:0000256" key="2">
    <source>
        <dbReference type="HAMAP-Rule" id="MF_01139"/>
    </source>
</evidence>
<dbReference type="InterPro" id="IPR001441">
    <property type="entry name" value="UPP_synth-like"/>
</dbReference>
<dbReference type="PANTHER" id="PTHR10291">
    <property type="entry name" value="DEHYDRODOLICHYL DIPHOSPHATE SYNTHASE FAMILY MEMBER"/>
    <property type="match status" value="1"/>
</dbReference>